<name>V8I8J9_STRMT</name>
<evidence type="ECO:0000313" key="1">
    <source>
        <dbReference type="EMBL" id="ETD97384.1"/>
    </source>
</evidence>
<dbReference type="AlphaFoldDB" id="V8I8J9"/>
<protein>
    <submittedName>
        <fullName evidence="1">Uncharacterized protein</fullName>
    </submittedName>
</protein>
<proteinExistence type="predicted"/>
<reference evidence="1 2" key="1">
    <citation type="submission" date="2013-11" db="EMBL/GenBank/DDBJ databases">
        <title>Genome sequencing of Streptococcus mitis strains.</title>
        <authorList>
            <person name="Ikryannikova L.N."/>
            <person name="Ilina E.N."/>
            <person name="Kostryukova E.S."/>
            <person name="Karpova I.Y."/>
            <person name="Semashko T.A."/>
            <person name="Larin A.K."/>
            <person name="Ischenko D.S."/>
            <person name="Savinova T.A."/>
            <person name="Dubovickaya V.A."/>
            <person name="Sidorenko S.V."/>
            <person name="Govorun V.M."/>
        </authorList>
    </citation>
    <scope>NUCLEOTIDE SEQUENCE [LARGE SCALE GENOMIC DNA]</scope>
    <source>
        <strain evidence="1 2">21/39</strain>
    </source>
</reference>
<accession>V8I8J9</accession>
<dbReference type="EMBL" id="AYRR01000001">
    <property type="protein sequence ID" value="ETD97384.1"/>
    <property type="molecule type" value="Genomic_DNA"/>
</dbReference>
<sequence>MENKELITNAYHSDFRTWNFQFSVDKISLKV</sequence>
<evidence type="ECO:0000313" key="2">
    <source>
        <dbReference type="Proteomes" id="UP000018717"/>
    </source>
</evidence>
<gene>
    <name evidence="1" type="ORF">U757_00950</name>
</gene>
<dbReference type="Proteomes" id="UP000018717">
    <property type="component" value="Unassembled WGS sequence"/>
</dbReference>
<organism evidence="1 2">
    <name type="scientific">Streptococcus mitis 21/39</name>
    <dbReference type="NCBI Taxonomy" id="1415765"/>
    <lineage>
        <taxon>Bacteria</taxon>
        <taxon>Bacillati</taxon>
        <taxon>Bacillota</taxon>
        <taxon>Bacilli</taxon>
        <taxon>Lactobacillales</taxon>
        <taxon>Streptococcaceae</taxon>
        <taxon>Streptococcus</taxon>
        <taxon>Streptococcus mitis group</taxon>
    </lineage>
</organism>
<comment type="caution">
    <text evidence="1">The sequence shown here is derived from an EMBL/GenBank/DDBJ whole genome shotgun (WGS) entry which is preliminary data.</text>
</comment>